<name>D3DGQ5_HYDTT</name>
<keyword evidence="2" id="KW-1185">Reference proteome</keyword>
<dbReference type="STRING" id="608538.HTH_0545"/>
<dbReference type="Proteomes" id="UP000002574">
    <property type="component" value="Chromosome"/>
</dbReference>
<organism evidence="1 2">
    <name type="scientific">Hydrogenobacter thermophilus (strain DSM 6534 / IAM 12695 / TK-6)</name>
    <dbReference type="NCBI Taxonomy" id="608538"/>
    <lineage>
        <taxon>Bacteria</taxon>
        <taxon>Pseudomonadati</taxon>
        <taxon>Aquificota</taxon>
        <taxon>Aquificia</taxon>
        <taxon>Aquificales</taxon>
        <taxon>Aquificaceae</taxon>
        <taxon>Hydrogenobacter</taxon>
    </lineage>
</organism>
<dbReference type="EMBL" id="AP011112">
    <property type="protein sequence ID" value="BAI69007.1"/>
    <property type="molecule type" value="Genomic_DNA"/>
</dbReference>
<dbReference type="KEGG" id="hte:Hydth_0543"/>
<dbReference type="AlphaFoldDB" id="D3DGQ5"/>
<evidence type="ECO:0000313" key="1">
    <source>
        <dbReference type="EMBL" id="BAI69007.1"/>
    </source>
</evidence>
<sequence>MPITGLSSSTLKTRFFNILAGGNATDLENFLSQFTSAYDKLVLNSEIFSNPAVMDAVVNSPQLATVFNSTTALNMFFASSVAITQLGRSYNGIQTLAQNAQAMRSAIQSQELLNLISRNPSFRQIFTSSTAIPSKSVPTMTSNTTPEGQALGSSIYSSSNDFYKAFDKNSTTLWEPATPNPSEWVGYMFSVPVFVHTLSYTNIENINLCVVQRSSDGTSWEDILTFSPALRLATPVQLPLPLLVNYYKYYRILTVSTSGYPLIRELDFSGFTQ</sequence>
<accession>D3DGQ5</accession>
<evidence type="ECO:0000313" key="2">
    <source>
        <dbReference type="Proteomes" id="UP000002574"/>
    </source>
</evidence>
<evidence type="ECO:0008006" key="3">
    <source>
        <dbReference type="Google" id="ProtNLM"/>
    </source>
</evidence>
<gene>
    <name evidence="1" type="ordered locus">HTH_0545</name>
</gene>
<dbReference type="InterPro" id="IPR008979">
    <property type="entry name" value="Galactose-bd-like_sf"/>
</dbReference>
<dbReference type="SUPFAM" id="SSF49785">
    <property type="entry name" value="Galactose-binding domain-like"/>
    <property type="match status" value="1"/>
</dbReference>
<reference evidence="1 2" key="1">
    <citation type="journal article" date="2010" name="J. Bacteriol.">
        <title>Complete genome sequence of the thermophilic, obligately chemolithoautotrophic hydrogen-oxidizing bacterium Hydrogenobacter thermophilus TK-6.</title>
        <authorList>
            <person name="Arai H."/>
            <person name="Kanbe H."/>
            <person name="Ishii M."/>
            <person name="Igarashi Y."/>
        </authorList>
    </citation>
    <scope>NUCLEOTIDE SEQUENCE [LARGE SCALE GENOMIC DNA]</scope>
    <source>
        <strain evidence="2">DSM 6534 / IAM 12695 / TK-6 [Tokyo]</strain>
    </source>
</reference>
<protein>
    <recommendedName>
        <fullName evidence="3">F5/8 type C domain-containing protein</fullName>
    </recommendedName>
</protein>
<dbReference type="Gene3D" id="2.60.120.260">
    <property type="entry name" value="Galactose-binding domain-like"/>
    <property type="match status" value="1"/>
</dbReference>
<dbReference type="RefSeq" id="WP_012963189.1">
    <property type="nucleotide sequence ID" value="NC_013799.1"/>
</dbReference>
<proteinExistence type="predicted"/>
<dbReference type="KEGG" id="hth:HTH_0545"/>